<sequence length="72" mass="8566">MFTSKEEFEQKDGSQFPGKVFSETLLKPIFYDQKEHLFDAMFMIHKAHTKMLAEQKILTEDEARKILLVWSK</sequence>
<dbReference type="InterPro" id="IPR024083">
    <property type="entry name" value="Fumarase/histidase_N"/>
</dbReference>
<evidence type="ECO:0000256" key="1">
    <source>
        <dbReference type="ARBA" id="ARBA00023239"/>
    </source>
</evidence>
<dbReference type="EMBL" id="JAWDIQ010000002">
    <property type="protein sequence ID" value="MDY0409307.1"/>
    <property type="molecule type" value="Genomic_DNA"/>
</dbReference>
<reference evidence="2 3" key="1">
    <citation type="submission" date="2023-10" db="EMBL/GenBank/DDBJ databases">
        <title>Virgibacillus soli CC-YMP-6 genome.</title>
        <authorList>
            <person name="Miliotis G."/>
            <person name="Sengupta P."/>
            <person name="Hameed A."/>
            <person name="Chuvochina M."/>
            <person name="Mcdonagh F."/>
            <person name="Simpson A.C."/>
            <person name="Singh N.K."/>
            <person name="Rekha P.D."/>
            <person name="Raman K."/>
            <person name="Hugenholtz P."/>
            <person name="Venkateswaran K."/>
        </authorList>
    </citation>
    <scope>NUCLEOTIDE SEQUENCE [LARGE SCALE GENOMIC DNA]</scope>
    <source>
        <strain evidence="2 3">CC-YMP-6</strain>
    </source>
</reference>
<keyword evidence="3" id="KW-1185">Reference proteome</keyword>
<keyword evidence="1" id="KW-0456">Lyase</keyword>
<dbReference type="Gene3D" id="1.10.275.10">
    <property type="entry name" value="Fumarase/aspartase (N-terminal domain)"/>
    <property type="match status" value="1"/>
</dbReference>
<proteinExistence type="predicted"/>
<gene>
    <name evidence="2" type="ORF">RWD45_12945</name>
</gene>
<dbReference type="SUPFAM" id="SSF48557">
    <property type="entry name" value="L-aspartase-like"/>
    <property type="match status" value="1"/>
</dbReference>
<evidence type="ECO:0000313" key="3">
    <source>
        <dbReference type="Proteomes" id="UP001275315"/>
    </source>
</evidence>
<evidence type="ECO:0000313" key="2">
    <source>
        <dbReference type="EMBL" id="MDY0409307.1"/>
    </source>
</evidence>
<dbReference type="Proteomes" id="UP001275315">
    <property type="component" value="Unassembled WGS sequence"/>
</dbReference>
<dbReference type="RefSeq" id="WP_320380103.1">
    <property type="nucleotide sequence ID" value="NZ_JAWDIQ010000002.1"/>
</dbReference>
<dbReference type="InterPro" id="IPR008948">
    <property type="entry name" value="L-Aspartase-like"/>
</dbReference>
<organism evidence="2 3">
    <name type="scientific">Paracerasibacillus soli</name>
    <dbReference type="NCBI Taxonomy" id="480284"/>
    <lineage>
        <taxon>Bacteria</taxon>
        <taxon>Bacillati</taxon>
        <taxon>Bacillota</taxon>
        <taxon>Bacilli</taxon>
        <taxon>Bacillales</taxon>
        <taxon>Bacillaceae</taxon>
        <taxon>Paracerasibacillus</taxon>
    </lineage>
</organism>
<comment type="caution">
    <text evidence="2">The sequence shown here is derived from an EMBL/GenBank/DDBJ whole genome shotgun (WGS) entry which is preliminary data.</text>
</comment>
<protein>
    <submittedName>
        <fullName evidence="2">Uncharacterized protein</fullName>
    </submittedName>
</protein>
<accession>A0ABU5CSG6</accession>
<name>A0ABU5CSG6_9BACI</name>